<dbReference type="RefSeq" id="XP_002294097.1">
    <property type="nucleotide sequence ID" value="XM_002294061.1"/>
</dbReference>
<evidence type="ECO:0000256" key="2">
    <source>
        <dbReference type="ARBA" id="ARBA00022679"/>
    </source>
</evidence>
<dbReference type="AlphaFoldDB" id="B8CDG6"/>
<keyword evidence="2" id="KW-0808">Transferase</keyword>
<gene>
    <name evidence="6" type="ORF">THAPSDRAFT_25015</name>
</gene>
<evidence type="ECO:0000256" key="1">
    <source>
        <dbReference type="ARBA" id="ARBA00010118"/>
    </source>
</evidence>
<dbReference type="Gene3D" id="3.30.40.10">
    <property type="entry name" value="Zinc/RING finger domain, C3HC4 (zinc finger)"/>
    <property type="match status" value="1"/>
</dbReference>
<dbReference type="InterPro" id="IPR006598">
    <property type="entry name" value="CAP10"/>
</dbReference>
<feature type="compositionally biased region" description="Basic and acidic residues" evidence="4">
    <location>
        <begin position="692"/>
        <end position="701"/>
    </location>
</feature>
<evidence type="ECO:0000259" key="5">
    <source>
        <dbReference type="PROSITE" id="PS50089"/>
    </source>
</evidence>
<dbReference type="STRING" id="35128.B8CDG6"/>
<evidence type="ECO:0000313" key="7">
    <source>
        <dbReference type="Proteomes" id="UP000001449"/>
    </source>
</evidence>
<reference evidence="6 7" key="1">
    <citation type="journal article" date="2004" name="Science">
        <title>The genome of the diatom Thalassiosira pseudonana: ecology, evolution, and metabolism.</title>
        <authorList>
            <person name="Armbrust E.V."/>
            <person name="Berges J.A."/>
            <person name="Bowler C."/>
            <person name="Green B.R."/>
            <person name="Martinez D."/>
            <person name="Putnam N.H."/>
            <person name="Zhou S."/>
            <person name="Allen A.E."/>
            <person name="Apt K.E."/>
            <person name="Bechner M."/>
            <person name="Brzezinski M.A."/>
            <person name="Chaal B.K."/>
            <person name="Chiovitti A."/>
            <person name="Davis A.K."/>
            <person name="Demarest M.S."/>
            <person name="Detter J.C."/>
            <person name="Glavina T."/>
            <person name="Goodstein D."/>
            <person name="Hadi M.Z."/>
            <person name="Hellsten U."/>
            <person name="Hildebrand M."/>
            <person name="Jenkins B.D."/>
            <person name="Jurka J."/>
            <person name="Kapitonov V.V."/>
            <person name="Kroger N."/>
            <person name="Lau W.W."/>
            <person name="Lane T.W."/>
            <person name="Larimer F.W."/>
            <person name="Lippmeier J.C."/>
            <person name="Lucas S."/>
            <person name="Medina M."/>
            <person name="Montsant A."/>
            <person name="Obornik M."/>
            <person name="Parker M.S."/>
            <person name="Palenik B."/>
            <person name="Pazour G.J."/>
            <person name="Richardson P.M."/>
            <person name="Rynearson T.A."/>
            <person name="Saito M.A."/>
            <person name="Schwartz D.C."/>
            <person name="Thamatrakoln K."/>
            <person name="Valentin K."/>
            <person name="Vardi A."/>
            <person name="Wilkerson F.P."/>
            <person name="Rokhsar D.S."/>
        </authorList>
    </citation>
    <scope>NUCLEOTIDE SEQUENCE [LARGE SCALE GENOMIC DNA]</scope>
    <source>
        <strain evidence="6 7">CCMP1335</strain>
    </source>
</reference>
<feature type="domain" description="RING-type" evidence="5">
    <location>
        <begin position="775"/>
        <end position="825"/>
    </location>
</feature>
<keyword evidence="3" id="KW-0479">Metal-binding</keyword>
<organism evidence="6 7">
    <name type="scientific">Thalassiosira pseudonana</name>
    <name type="common">Marine diatom</name>
    <name type="synonym">Cyclotella nana</name>
    <dbReference type="NCBI Taxonomy" id="35128"/>
    <lineage>
        <taxon>Eukaryota</taxon>
        <taxon>Sar</taxon>
        <taxon>Stramenopiles</taxon>
        <taxon>Ochrophyta</taxon>
        <taxon>Bacillariophyta</taxon>
        <taxon>Coscinodiscophyceae</taxon>
        <taxon>Thalassiosirophycidae</taxon>
        <taxon>Thalassiosirales</taxon>
        <taxon>Thalassiosiraceae</taxon>
        <taxon>Thalassiosira</taxon>
    </lineage>
</organism>
<dbReference type="Pfam" id="PF05686">
    <property type="entry name" value="Glyco_transf_90"/>
    <property type="match status" value="1"/>
</dbReference>
<dbReference type="GeneID" id="7442017"/>
<name>B8CDG6_THAPS</name>
<keyword evidence="7" id="KW-1185">Reference proteome</keyword>
<dbReference type="PaxDb" id="35128-Thaps25015"/>
<comment type="similarity">
    <text evidence="1">Belongs to the glycosyltransferase 90 family.</text>
</comment>
<dbReference type="InterPro" id="IPR051091">
    <property type="entry name" value="O-Glucosyltr/Glycosyltrsf_90"/>
</dbReference>
<dbReference type="InParanoid" id="B8CDG6"/>
<dbReference type="HOGENOM" id="CLU_336963_0_0_1"/>
<dbReference type="PROSITE" id="PS50089">
    <property type="entry name" value="ZF_RING_2"/>
    <property type="match status" value="1"/>
</dbReference>
<dbReference type="GO" id="GO:0008270">
    <property type="term" value="F:zinc ion binding"/>
    <property type="evidence" value="ECO:0007669"/>
    <property type="project" value="UniProtKB-KW"/>
</dbReference>
<protein>
    <recommendedName>
        <fullName evidence="5">RING-type domain-containing protein</fullName>
    </recommendedName>
</protein>
<evidence type="ECO:0000256" key="4">
    <source>
        <dbReference type="SAM" id="MobiDB-lite"/>
    </source>
</evidence>
<sequence>MTASLFITRRRLITTAAVATLVLSVVNLMHTDDGYTERRWYSSSFTDGFGHTTTDEYYGGYEDEYSYTPLSRMLMTQFDDSDEIFAIPSDEKLQSLAENTVDLPTISFDSTSSSTSSSVAPYSIHNALNAIPIYDNIFALLIYSPNEDAFITYYSQAHKWIPGCHKLMTAVEMLCNSLRFMFPDMFNGDVGEDGKKGNELVLAVSSGDYPGISMNECVRSGRWPCFGGDAETATNSDNNGVRGSNISNDIADLPPILQFGSSFSKPVIPTMIAMPMPQQDHMACYHDWSRHPELTLVGQGPICEYYKPKDVGNGNGVGLVFADNSVTDVGGASEGGEVLTWDKLIPQVVWRGTDFSYLHKMQPWLRPPDFNTDVGSSSSTAYEVDVEEATRKMRSVYEELIPRWKGVVWTAEAELSAESDDLPWANIKFASFIYKGKKTPTSQGEVYQQFEMHGIPAVGEGMSLETLATYKYHIDIGGGGGTTWSGTIEKLAMPGLLFHHQTPTKDYLHDILVPWVHYVPIKQDLSDLKEKYEWAESHPIQAQRIANRASSLALMFGTQRGFKAMYNKFYLEPLQSVVNAYQPLPSGQDWREIIASVEPELRPILKCAGKYLLDLIWWLFFWLLLYECYRARHGQRVDGDTAARILESETAATNLTLATRQELVQRSLSSKQIHREESVSVLSQILASRRRGRDEKGKDEDNPTMNTSTEAAQAEIPTHISNGSTCTSDVVLDSHVDKEDDDKDTNNYNDKEQSALPCQLRLHYPQPENDFPGECTICLDHFSPNDVIAWAKDTHCDKEVACNHIFHLDCLMPWLQLHNECPLCRSKLVHSVHTALPDIETAPDDS</sequence>
<proteinExistence type="inferred from homology"/>
<dbReference type="SUPFAM" id="SSF57850">
    <property type="entry name" value="RING/U-box"/>
    <property type="match status" value="1"/>
</dbReference>
<dbReference type="SMART" id="SM00672">
    <property type="entry name" value="CAP10"/>
    <property type="match status" value="1"/>
</dbReference>
<dbReference type="InterPro" id="IPR013083">
    <property type="entry name" value="Znf_RING/FYVE/PHD"/>
</dbReference>
<keyword evidence="3" id="KW-0863">Zinc-finger</keyword>
<dbReference type="Pfam" id="PF13639">
    <property type="entry name" value="zf-RING_2"/>
    <property type="match status" value="1"/>
</dbReference>
<dbReference type="Proteomes" id="UP000001449">
    <property type="component" value="Chromosome 15"/>
</dbReference>
<reference evidence="6 7" key="2">
    <citation type="journal article" date="2008" name="Nature">
        <title>The Phaeodactylum genome reveals the evolutionary history of diatom genomes.</title>
        <authorList>
            <person name="Bowler C."/>
            <person name="Allen A.E."/>
            <person name="Badger J.H."/>
            <person name="Grimwood J."/>
            <person name="Jabbari K."/>
            <person name="Kuo A."/>
            <person name="Maheswari U."/>
            <person name="Martens C."/>
            <person name="Maumus F."/>
            <person name="Otillar R.P."/>
            <person name="Rayko E."/>
            <person name="Salamov A."/>
            <person name="Vandepoele K."/>
            <person name="Beszteri B."/>
            <person name="Gruber A."/>
            <person name="Heijde M."/>
            <person name="Katinka M."/>
            <person name="Mock T."/>
            <person name="Valentin K."/>
            <person name="Verret F."/>
            <person name="Berges J.A."/>
            <person name="Brownlee C."/>
            <person name="Cadoret J.P."/>
            <person name="Chiovitti A."/>
            <person name="Choi C.J."/>
            <person name="Coesel S."/>
            <person name="De Martino A."/>
            <person name="Detter J.C."/>
            <person name="Durkin C."/>
            <person name="Falciatore A."/>
            <person name="Fournet J."/>
            <person name="Haruta M."/>
            <person name="Huysman M.J."/>
            <person name="Jenkins B.D."/>
            <person name="Jiroutova K."/>
            <person name="Jorgensen R.E."/>
            <person name="Joubert Y."/>
            <person name="Kaplan A."/>
            <person name="Kroger N."/>
            <person name="Kroth P.G."/>
            <person name="La Roche J."/>
            <person name="Lindquist E."/>
            <person name="Lommer M."/>
            <person name="Martin-Jezequel V."/>
            <person name="Lopez P.J."/>
            <person name="Lucas S."/>
            <person name="Mangogna M."/>
            <person name="McGinnis K."/>
            <person name="Medlin L.K."/>
            <person name="Montsant A."/>
            <person name="Oudot-Le Secq M.P."/>
            <person name="Napoli C."/>
            <person name="Obornik M."/>
            <person name="Parker M.S."/>
            <person name="Petit J.L."/>
            <person name="Porcel B.M."/>
            <person name="Poulsen N."/>
            <person name="Robison M."/>
            <person name="Rychlewski L."/>
            <person name="Rynearson T.A."/>
            <person name="Schmutz J."/>
            <person name="Shapiro H."/>
            <person name="Siaut M."/>
            <person name="Stanley M."/>
            <person name="Sussman M.R."/>
            <person name="Taylor A.R."/>
            <person name="Vardi A."/>
            <person name="von Dassow P."/>
            <person name="Vyverman W."/>
            <person name="Willis A."/>
            <person name="Wyrwicz L.S."/>
            <person name="Rokhsar D.S."/>
            <person name="Weissenbach J."/>
            <person name="Armbrust E.V."/>
            <person name="Green B.R."/>
            <person name="Van de Peer Y."/>
            <person name="Grigoriev I.V."/>
        </authorList>
    </citation>
    <scope>NUCLEOTIDE SEQUENCE [LARGE SCALE GENOMIC DNA]</scope>
    <source>
        <strain evidence="6 7">CCMP1335</strain>
    </source>
</reference>
<accession>B8CDG6</accession>
<evidence type="ECO:0000313" key="6">
    <source>
        <dbReference type="EMBL" id="EED88452.1"/>
    </source>
</evidence>
<dbReference type="eggNOG" id="KOG0800">
    <property type="taxonomic scope" value="Eukaryota"/>
</dbReference>
<dbReference type="GO" id="GO:0016740">
    <property type="term" value="F:transferase activity"/>
    <property type="evidence" value="ECO:0007669"/>
    <property type="project" value="UniProtKB-KW"/>
</dbReference>
<dbReference type="CDD" id="cd16454">
    <property type="entry name" value="RING-H2_PA-TM-RING"/>
    <property type="match status" value="1"/>
</dbReference>
<feature type="region of interest" description="Disordered" evidence="4">
    <location>
        <begin position="688"/>
        <end position="711"/>
    </location>
</feature>
<dbReference type="KEGG" id="tps:THAPSDRAFT_25015"/>
<dbReference type="PANTHER" id="PTHR12203">
    <property type="entry name" value="KDEL LYS-ASP-GLU-LEU CONTAINING - RELATED"/>
    <property type="match status" value="1"/>
</dbReference>
<dbReference type="EMBL" id="CM000650">
    <property type="protein sequence ID" value="EED88452.1"/>
    <property type="molecule type" value="Genomic_DNA"/>
</dbReference>
<evidence type="ECO:0000256" key="3">
    <source>
        <dbReference type="PROSITE-ProRule" id="PRU00175"/>
    </source>
</evidence>
<dbReference type="PANTHER" id="PTHR12203:SF35">
    <property type="entry name" value="PROTEIN O-GLUCOSYLTRANSFERASE 1"/>
    <property type="match status" value="1"/>
</dbReference>
<keyword evidence="3" id="KW-0862">Zinc</keyword>
<dbReference type="InterPro" id="IPR001841">
    <property type="entry name" value="Znf_RING"/>
</dbReference>